<dbReference type="Proteomes" id="UP000694846">
    <property type="component" value="Unplaced"/>
</dbReference>
<feature type="region of interest" description="Disordered" evidence="1">
    <location>
        <begin position="54"/>
        <end position="104"/>
    </location>
</feature>
<dbReference type="OrthoDB" id="6619354at2759"/>
<feature type="compositionally biased region" description="Basic and acidic residues" evidence="1">
    <location>
        <begin position="54"/>
        <end position="65"/>
    </location>
</feature>
<evidence type="ECO:0000313" key="4">
    <source>
        <dbReference type="RefSeq" id="XP_025412681.1"/>
    </source>
</evidence>
<evidence type="ECO:0000313" key="2">
    <source>
        <dbReference type="EMBL" id="MBY69864.1"/>
    </source>
</evidence>
<reference evidence="4" key="2">
    <citation type="submission" date="2025-04" db="UniProtKB">
        <authorList>
            <consortium name="RefSeq"/>
        </authorList>
    </citation>
    <scope>IDENTIFICATION</scope>
    <source>
        <tissue evidence="4">Whole body</tissue>
    </source>
</reference>
<feature type="compositionally biased region" description="Low complexity" evidence="1">
    <location>
        <begin position="74"/>
        <end position="104"/>
    </location>
</feature>
<protein>
    <submittedName>
        <fullName evidence="4">Uncharacterized protein LOC112685115</fullName>
    </submittedName>
</protein>
<dbReference type="GeneID" id="112685115"/>
<organism evidence="2">
    <name type="scientific">Sipha flava</name>
    <name type="common">yellow sugarcane aphid</name>
    <dbReference type="NCBI Taxonomy" id="143950"/>
    <lineage>
        <taxon>Eukaryota</taxon>
        <taxon>Metazoa</taxon>
        <taxon>Ecdysozoa</taxon>
        <taxon>Arthropoda</taxon>
        <taxon>Hexapoda</taxon>
        <taxon>Insecta</taxon>
        <taxon>Pterygota</taxon>
        <taxon>Neoptera</taxon>
        <taxon>Paraneoptera</taxon>
        <taxon>Hemiptera</taxon>
        <taxon>Sternorrhyncha</taxon>
        <taxon>Aphidomorpha</taxon>
        <taxon>Aphidoidea</taxon>
        <taxon>Aphididae</taxon>
        <taxon>Sipha</taxon>
    </lineage>
</organism>
<dbReference type="RefSeq" id="XP_025412681.1">
    <property type="nucleotide sequence ID" value="XM_025556896.1"/>
</dbReference>
<accession>A0A2S2PWX1</accession>
<sequence>MDELCLAPQLCIRCRSYGHVVVSNTDPCTCPDDETCSHSKRILKKKTILVPTVHDHIKSKESDVHEESDDDDPVSSSSNCSTSSCSTSSSSSSSSGTTSESEKS</sequence>
<reference evidence="2" key="1">
    <citation type="submission" date="2018-04" db="EMBL/GenBank/DDBJ databases">
        <title>Transcriptome assembly of Sipha flava.</title>
        <authorList>
            <person name="Scully E.D."/>
            <person name="Geib S.M."/>
            <person name="Palmer N.A."/>
            <person name="Koch K."/>
            <person name="Bradshaw J."/>
            <person name="Heng-Moss T."/>
            <person name="Sarath G."/>
        </authorList>
    </citation>
    <scope>NUCLEOTIDE SEQUENCE</scope>
</reference>
<dbReference type="EMBL" id="GGMS01000661">
    <property type="protein sequence ID" value="MBY69864.1"/>
    <property type="molecule type" value="Transcribed_RNA"/>
</dbReference>
<evidence type="ECO:0000256" key="1">
    <source>
        <dbReference type="SAM" id="MobiDB-lite"/>
    </source>
</evidence>
<keyword evidence="3" id="KW-1185">Reference proteome</keyword>
<dbReference type="AlphaFoldDB" id="A0A2S2PWX1"/>
<gene>
    <name evidence="4" type="primary">LOC112685115</name>
    <name evidence="2" type="ORF">g.120257</name>
</gene>
<evidence type="ECO:0000313" key="3">
    <source>
        <dbReference type="Proteomes" id="UP000694846"/>
    </source>
</evidence>
<proteinExistence type="predicted"/>
<name>A0A2S2PWX1_9HEMI</name>